<feature type="domain" description="HMA" evidence="7">
    <location>
        <begin position="8"/>
        <end position="72"/>
    </location>
</feature>
<dbReference type="OrthoDB" id="912363at2759"/>
<dbReference type="InterPro" id="IPR006121">
    <property type="entry name" value="HMA_dom"/>
</dbReference>
<proteinExistence type="inferred from homology"/>
<evidence type="ECO:0000256" key="4">
    <source>
        <dbReference type="ARBA" id="ARBA00023289"/>
    </source>
</evidence>
<dbReference type="SUPFAM" id="SSF55008">
    <property type="entry name" value="HMA, heavy metal-associated domain"/>
    <property type="match status" value="1"/>
</dbReference>
<dbReference type="AlphaFoldDB" id="A0A9N7RCA0"/>
<dbReference type="PANTHER" id="PTHR45868:SF93">
    <property type="entry name" value="OS12G0144600 PROTEIN"/>
    <property type="match status" value="1"/>
</dbReference>
<comment type="subcellular location">
    <subcellularLocation>
        <location evidence="1">Membrane</location>
        <topology evidence="1">Peripheral membrane protein</topology>
    </subcellularLocation>
</comment>
<evidence type="ECO:0000256" key="2">
    <source>
        <dbReference type="ARBA" id="ARBA00022481"/>
    </source>
</evidence>
<dbReference type="EMBL" id="CACSLK010020742">
    <property type="protein sequence ID" value="CAA0821176.1"/>
    <property type="molecule type" value="Genomic_DNA"/>
</dbReference>
<dbReference type="CDD" id="cd00371">
    <property type="entry name" value="HMA"/>
    <property type="match status" value="1"/>
</dbReference>
<evidence type="ECO:0000256" key="5">
    <source>
        <dbReference type="ARBA" id="ARBA00024045"/>
    </source>
</evidence>
<keyword evidence="9" id="KW-1185">Reference proteome</keyword>
<evidence type="ECO:0000256" key="3">
    <source>
        <dbReference type="ARBA" id="ARBA00022723"/>
    </source>
</evidence>
<organism evidence="8 9">
    <name type="scientific">Striga hermonthica</name>
    <name type="common">Purple witchweed</name>
    <name type="synonym">Buchnera hermonthica</name>
    <dbReference type="NCBI Taxonomy" id="68872"/>
    <lineage>
        <taxon>Eukaryota</taxon>
        <taxon>Viridiplantae</taxon>
        <taxon>Streptophyta</taxon>
        <taxon>Embryophyta</taxon>
        <taxon>Tracheophyta</taxon>
        <taxon>Spermatophyta</taxon>
        <taxon>Magnoliopsida</taxon>
        <taxon>eudicotyledons</taxon>
        <taxon>Gunneridae</taxon>
        <taxon>Pentapetalae</taxon>
        <taxon>asterids</taxon>
        <taxon>lamiids</taxon>
        <taxon>Lamiales</taxon>
        <taxon>Orobanchaceae</taxon>
        <taxon>Buchnereae</taxon>
        <taxon>Striga</taxon>
    </lineage>
</organism>
<dbReference type="Proteomes" id="UP001153555">
    <property type="component" value="Unassembled WGS sequence"/>
</dbReference>
<dbReference type="GO" id="GO:0046872">
    <property type="term" value="F:metal ion binding"/>
    <property type="evidence" value="ECO:0007669"/>
    <property type="project" value="UniProtKB-KW"/>
</dbReference>
<dbReference type="PROSITE" id="PS50846">
    <property type="entry name" value="HMA_2"/>
    <property type="match status" value="1"/>
</dbReference>
<evidence type="ECO:0000259" key="7">
    <source>
        <dbReference type="PROSITE" id="PS50846"/>
    </source>
</evidence>
<protein>
    <submittedName>
        <fullName evidence="8">Heavy metal transport/detoxification superfamily protein</fullName>
    </submittedName>
</protein>
<evidence type="ECO:0000313" key="8">
    <source>
        <dbReference type="EMBL" id="CAA0821176.1"/>
    </source>
</evidence>
<reference evidence="8" key="1">
    <citation type="submission" date="2019-12" db="EMBL/GenBank/DDBJ databases">
        <authorList>
            <person name="Scholes J."/>
        </authorList>
    </citation>
    <scope>NUCLEOTIDE SEQUENCE</scope>
</reference>
<evidence type="ECO:0000256" key="1">
    <source>
        <dbReference type="ARBA" id="ARBA00004170"/>
    </source>
</evidence>
<sequence>MGNRHSDDKAKVLSIDISCCERCPEILREKLLKMPGVYSVNINVEKNLVFVEGPVDPMTLLNKVAKLNKSVQLLPNNIHQDCNRGPTKGGRKGQNEEPHKCEAYEPPKVDERVCRDFFCKIHPRSRSIVDKVSSGHDSLFGGLAFFGFGTHPTEGYPPMFGYDRPPVGVRRRFRFH</sequence>
<keyword evidence="3" id="KW-0479">Metal-binding</keyword>
<accession>A0A9N7RCA0</accession>
<evidence type="ECO:0000313" key="9">
    <source>
        <dbReference type="Proteomes" id="UP001153555"/>
    </source>
</evidence>
<dbReference type="GO" id="GO:0009626">
    <property type="term" value="P:plant-type hypersensitive response"/>
    <property type="evidence" value="ECO:0007669"/>
    <property type="project" value="UniProtKB-KW"/>
</dbReference>
<dbReference type="PANTHER" id="PTHR45868">
    <property type="entry name" value="HEAVY METAL-ASSOCIATED ISOPRENYLATED PLANT PROTEIN 33-RELATED"/>
    <property type="match status" value="1"/>
</dbReference>
<dbReference type="InterPro" id="IPR036163">
    <property type="entry name" value="HMA_dom_sf"/>
</dbReference>
<name>A0A9N7RCA0_STRHE</name>
<keyword evidence="4" id="KW-0449">Lipoprotein</keyword>
<comment type="similarity">
    <text evidence="5">Belongs to the HIPP family.</text>
</comment>
<gene>
    <name evidence="8" type="ORF">SHERM_19178</name>
</gene>
<keyword evidence="2" id="KW-0488">Methylation</keyword>
<dbReference type="GO" id="GO:0016020">
    <property type="term" value="C:membrane"/>
    <property type="evidence" value="ECO:0007669"/>
    <property type="project" value="UniProtKB-SubCell"/>
</dbReference>
<evidence type="ECO:0000256" key="6">
    <source>
        <dbReference type="SAM" id="MobiDB-lite"/>
    </source>
</evidence>
<dbReference type="Pfam" id="PF00403">
    <property type="entry name" value="HMA"/>
    <property type="match status" value="1"/>
</dbReference>
<keyword evidence="4" id="KW-0636">Prenylation</keyword>
<dbReference type="Gene3D" id="3.30.70.100">
    <property type="match status" value="1"/>
</dbReference>
<comment type="caution">
    <text evidence="8">The sequence shown here is derived from an EMBL/GenBank/DDBJ whole genome shotgun (WGS) entry which is preliminary data.</text>
</comment>
<feature type="region of interest" description="Disordered" evidence="6">
    <location>
        <begin position="80"/>
        <end position="101"/>
    </location>
</feature>